<dbReference type="InterPro" id="IPR001810">
    <property type="entry name" value="F-box_dom"/>
</dbReference>
<evidence type="ECO:0000313" key="2">
    <source>
        <dbReference type="EMBL" id="KAJ7204698.1"/>
    </source>
</evidence>
<dbReference type="SUPFAM" id="SSF81383">
    <property type="entry name" value="F-box domain"/>
    <property type="match status" value="1"/>
</dbReference>
<dbReference type="AlphaFoldDB" id="A0AAD6YBW8"/>
<feature type="domain" description="F-box" evidence="1">
    <location>
        <begin position="11"/>
        <end position="63"/>
    </location>
</feature>
<proteinExistence type="predicted"/>
<evidence type="ECO:0000259" key="1">
    <source>
        <dbReference type="PROSITE" id="PS50181"/>
    </source>
</evidence>
<name>A0AAD6YBW8_9AGAR</name>
<keyword evidence="3" id="KW-1185">Reference proteome</keyword>
<dbReference type="Proteomes" id="UP001219525">
    <property type="component" value="Unassembled WGS sequence"/>
</dbReference>
<dbReference type="InterPro" id="IPR036047">
    <property type="entry name" value="F-box-like_dom_sf"/>
</dbReference>
<dbReference type="EMBL" id="JARJCW010000046">
    <property type="protein sequence ID" value="KAJ7204698.1"/>
    <property type="molecule type" value="Genomic_DNA"/>
</dbReference>
<dbReference type="Pfam" id="PF12937">
    <property type="entry name" value="F-box-like"/>
    <property type="match status" value="1"/>
</dbReference>
<dbReference type="PROSITE" id="PS50181">
    <property type="entry name" value="FBOX"/>
    <property type="match status" value="1"/>
</dbReference>
<comment type="caution">
    <text evidence="2">The sequence shown here is derived from an EMBL/GenBank/DDBJ whole genome shotgun (WGS) entry which is preliminary data.</text>
</comment>
<reference evidence="2" key="1">
    <citation type="submission" date="2023-03" db="EMBL/GenBank/DDBJ databases">
        <title>Massive genome expansion in bonnet fungi (Mycena s.s.) driven by repeated elements and novel gene families across ecological guilds.</title>
        <authorList>
            <consortium name="Lawrence Berkeley National Laboratory"/>
            <person name="Harder C.B."/>
            <person name="Miyauchi S."/>
            <person name="Viragh M."/>
            <person name="Kuo A."/>
            <person name="Thoen E."/>
            <person name="Andreopoulos B."/>
            <person name="Lu D."/>
            <person name="Skrede I."/>
            <person name="Drula E."/>
            <person name="Henrissat B."/>
            <person name="Morin E."/>
            <person name="Kohler A."/>
            <person name="Barry K."/>
            <person name="LaButti K."/>
            <person name="Morin E."/>
            <person name="Salamov A."/>
            <person name="Lipzen A."/>
            <person name="Mereny Z."/>
            <person name="Hegedus B."/>
            <person name="Baldrian P."/>
            <person name="Stursova M."/>
            <person name="Weitz H."/>
            <person name="Taylor A."/>
            <person name="Grigoriev I.V."/>
            <person name="Nagy L.G."/>
            <person name="Martin F."/>
            <person name="Kauserud H."/>
        </authorList>
    </citation>
    <scope>NUCLEOTIDE SEQUENCE</scope>
    <source>
        <strain evidence="2">9144</strain>
    </source>
</reference>
<accession>A0AAD6YBW8</accession>
<protein>
    <recommendedName>
        <fullName evidence="1">F-box domain-containing protein</fullName>
    </recommendedName>
</protein>
<sequence length="488" mass="53502">MSDTSDTLVRTFGLLSLPNEILLVVFSHFEDPYPLYPLSTLCRRLHFLALPIYLTRACVYEALPDSTSCDITIGAEHTGTLAALQTSLFLGTVQSLCCTFSDSISQFEDLARFHRVCSILKSVESTTLQFSPASFNNHAEAMRTTYSFSIVQTLNTVLEKSCATLTVSASPTDSAAISSPRVSRRHLVRAPGGRRAQSTAIVTSSASLSPAALRQKKLSKFKMHSEVLFSPHLRAWTIDVLNSFPLVFLSIDIPTVPARVLDAILSLTEIATLRHFALSNCIIKPTRMHIFLSRHPGITCLHFEKLLVPSNQESLPRDHLPQLASLSAEAPQVAYLLHAMESTAALRAVRLLSHMTRLDLMFTDAALGPVASRLAPTTVSLTLVLRVPDDLPHIAIDPSLRFGEGTALQFVTKLELVFGYESTSIAPAKLADYIVKWSAPFPALRTVELVGLKERYEGVDLVQAVRTFSSTVETLVVNGRETDLTEPG</sequence>
<organism evidence="2 3">
    <name type="scientific">Mycena pura</name>
    <dbReference type="NCBI Taxonomy" id="153505"/>
    <lineage>
        <taxon>Eukaryota</taxon>
        <taxon>Fungi</taxon>
        <taxon>Dikarya</taxon>
        <taxon>Basidiomycota</taxon>
        <taxon>Agaricomycotina</taxon>
        <taxon>Agaricomycetes</taxon>
        <taxon>Agaricomycetidae</taxon>
        <taxon>Agaricales</taxon>
        <taxon>Marasmiineae</taxon>
        <taxon>Mycenaceae</taxon>
        <taxon>Mycena</taxon>
    </lineage>
</organism>
<gene>
    <name evidence="2" type="ORF">GGX14DRAFT_569275</name>
</gene>
<evidence type="ECO:0000313" key="3">
    <source>
        <dbReference type="Proteomes" id="UP001219525"/>
    </source>
</evidence>